<organism evidence="8 9">
    <name type="scientific">Calicophoron daubneyi</name>
    <name type="common">Rumen fluke</name>
    <name type="synonym">Paramphistomum daubneyi</name>
    <dbReference type="NCBI Taxonomy" id="300641"/>
    <lineage>
        <taxon>Eukaryota</taxon>
        <taxon>Metazoa</taxon>
        <taxon>Spiralia</taxon>
        <taxon>Lophotrochozoa</taxon>
        <taxon>Platyhelminthes</taxon>
        <taxon>Trematoda</taxon>
        <taxon>Digenea</taxon>
        <taxon>Plagiorchiida</taxon>
        <taxon>Pronocephalata</taxon>
        <taxon>Paramphistomoidea</taxon>
        <taxon>Paramphistomidae</taxon>
        <taxon>Calicophoron</taxon>
    </lineage>
</organism>
<dbReference type="Gene3D" id="1.10.490.10">
    <property type="entry name" value="Globins"/>
    <property type="match status" value="1"/>
</dbReference>
<dbReference type="Proteomes" id="UP001497525">
    <property type="component" value="Unassembled WGS sequence"/>
</dbReference>
<feature type="domain" description="Globin" evidence="7">
    <location>
        <begin position="72"/>
        <end position="220"/>
    </location>
</feature>
<dbReference type="CDD" id="cd01040">
    <property type="entry name" value="Mb-like"/>
    <property type="match status" value="1"/>
</dbReference>
<dbReference type="InterPro" id="IPR000971">
    <property type="entry name" value="Globin"/>
</dbReference>
<comment type="caution">
    <text evidence="8">The sequence shown here is derived from an EMBL/GenBank/DDBJ whole genome shotgun (WGS) entry which is preliminary data.</text>
</comment>
<protein>
    <recommendedName>
        <fullName evidence="7">Globin domain-containing protein</fullName>
    </recommendedName>
</protein>
<dbReference type="GO" id="GO:0020037">
    <property type="term" value="F:heme binding"/>
    <property type="evidence" value="ECO:0007669"/>
    <property type="project" value="InterPro"/>
</dbReference>
<dbReference type="InterPro" id="IPR012292">
    <property type="entry name" value="Globin/Proto"/>
</dbReference>
<evidence type="ECO:0000256" key="2">
    <source>
        <dbReference type="ARBA" id="ARBA00022617"/>
    </source>
</evidence>
<dbReference type="GO" id="GO:0005344">
    <property type="term" value="F:oxygen carrier activity"/>
    <property type="evidence" value="ECO:0007669"/>
    <property type="project" value="UniProtKB-KW"/>
</dbReference>
<evidence type="ECO:0000256" key="1">
    <source>
        <dbReference type="ARBA" id="ARBA00022448"/>
    </source>
</evidence>
<dbReference type="AlphaFoldDB" id="A0AAV2TLX5"/>
<comment type="similarity">
    <text evidence="6">Belongs to the globin family.</text>
</comment>
<accession>A0AAV2TLX5</accession>
<gene>
    <name evidence="8" type="ORF">CDAUBV1_LOCUS12241</name>
</gene>
<evidence type="ECO:0000256" key="4">
    <source>
        <dbReference type="ARBA" id="ARBA00022723"/>
    </source>
</evidence>
<evidence type="ECO:0000256" key="5">
    <source>
        <dbReference type="ARBA" id="ARBA00023004"/>
    </source>
</evidence>
<dbReference type="GO" id="GO:0046872">
    <property type="term" value="F:metal ion binding"/>
    <property type="evidence" value="ECO:0007669"/>
    <property type="project" value="UniProtKB-KW"/>
</dbReference>
<keyword evidence="5" id="KW-0408">Iron</keyword>
<evidence type="ECO:0000256" key="3">
    <source>
        <dbReference type="ARBA" id="ARBA00022621"/>
    </source>
</evidence>
<reference evidence="8" key="1">
    <citation type="submission" date="2024-06" db="EMBL/GenBank/DDBJ databases">
        <authorList>
            <person name="Liu X."/>
            <person name="Lenzi L."/>
            <person name="Haldenby T S."/>
            <person name="Uol C."/>
        </authorList>
    </citation>
    <scope>NUCLEOTIDE SEQUENCE</scope>
</reference>
<evidence type="ECO:0000313" key="8">
    <source>
        <dbReference type="EMBL" id="CAL5137755.1"/>
    </source>
</evidence>
<evidence type="ECO:0000259" key="7">
    <source>
        <dbReference type="PROSITE" id="PS01033"/>
    </source>
</evidence>
<dbReference type="InterPro" id="IPR009050">
    <property type="entry name" value="Globin-like_sf"/>
</dbReference>
<dbReference type="InterPro" id="IPR044399">
    <property type="entry name" value="Mb-like_M"/>
</dbReference>
<name>A0AAV2TLX5_CALDB</name>
<keyword evidence="4" id="KW-0479">Metal-binding</keyword>
<dbReference type="SUPFAM" id="SSF46458">
    <property type="entry name" value="Globin-like"/>
    <property type="match status" value="1"/>
</dbReference>
<dbReference type="PANTHER" id="PTHR46458:SF1">
    <property type="entry name" value="GEO09476P1"/>
    <property type="match status" value="1"/>
</dbReference>
<dbReference type="EMBL" id="CAXLJL010000434">
    <property type="protein sequence ID" value="CAL5137755.1"/>
    <property type="molecule type" value="Genomic_DNA"/>
</dbReference>
<dbReference type="GO" id="GO:0019825">
    <property type="term" value="F:oxygen binding"/>
    <property type="evidence" value="ECO:0007669"/>
    <property type="project" value="InterPro"/>
</dbReference>
<evidence type="ECO:0000313" key="9">
    <source>
        <dbReference type="Proteomes" id="UP001497525"/>
    </source>
</evidence>
<sequence length="276" mass="31600">MGSEHSRMSGKKRISVGKRWSLPMHLISVHKTHLHGSYEVNNATPGSSYSGQEIVPEVKIDEPGSFVNKRPDFTEFEQDVLLSTWPLIASDMLGNGCLVFQNAFNIFPHLTKFFQYSLFSPSVIVEHEQPKRLVLSFMDVIAKAIDSLTTNRELFYQEMMLLGAKHAAIPGMKLEYFKVFKQSILMTWEGLMYEEFTEDVRKAWAHLIDYIIGILTEGCLVFEEEEDKMLMATGLPHRASDTQLEHMQLSTRRRSGRPSVVSMTPEELSHFYSICK</sequence>
<dbReference type="PANTHER" id="PTHR46458">
    <property type="entry name" value="BLR2807 PROTEIN"/>
    <property type="match status" value="1"/>
</dbReference>
<keyword evidence="3 6" id="KW-0561">Oxygen transport</keyword>
<proteinExistence type="inferred from homology"/>
<evidence type="ECO:0000256" key="6">
    <source>
        <dbReference type="RuleBase" id="RU000356"/>
    </source>
</evidence>
<keyword evidence="2 6" id="KW-0349">Heme</keyword>
<dbReference type="PROSITE" id="PS01033">
    <property type="entry name" value="GLOBIN"/>
    <property type="match status" value="1"/>
</dbReference>
<dbReference type="InterPro" id="IPR050532">
    <property type="entry name" value="Globin-like_OT"/>
</dbReference>
<dbReference type="Pfam" id="PF00042">
    <property type="entry name" value="Globin"/>
    <property type="match status" value="1"/>
</dbReference>
<keyword evidence="1 6" id="KW-0813">Transport</keyword>